<keyword evidence="1" id="KW-1133">Transmembrane helix</keyword>
<keyword evidence="1" id="KW-0472">Membrane</keyword>
<dbReference type="EMBL" id="JAGGJX010000002">
    <property type="protein sequence ID" value="MBP1855140.1"/>
    <property type="molecule type" value="Genomic_DNA"/>
</dbReference>
<keyword evidence="1" id="KW-0812">Transmembrane</keyword>
<feature type="transmembrane region" description="Helical" evidence="1">
    <location>
        <begin position="21"/>
        <end position="40"/>
    </location>
</feature>
<reference evidence="2 3" key="1">
    <citation type="submission" date="2021-03" db="EMBL/GenBank/DDBJ databases">
        <title>Genomic Encyclopedia of Type Strains, Phase IV (KMG-IV): sequencing the most valuable type-strain genomes for metagenomic binning, comparative biology and taxonomic classification.</title>
        <authorList>
            <person name="Goeker M."/>
        </authorList>
    </citation>
    <scope>NUCLEOTIDE SEQUENCE [LARGE SCALE GENOMIC DNA]</scope>
    <source>
        <strain evidence="2 3">DSM 1289</strain>
    </source>
</reference>
<name>A0ABS4EB31_9FIRM</name>
<protein>
    <submittedName>
        <fullName evidence="2">Uncharacterized protein</fullName>
    </submittedName>
</protein>
<keyword evidence="3" id="KW-1185">Reference proteome</keyword>
<feature type="transmembrane region" description="Helical" evidence="1">
    <location>
        <begin position="85"/>
        <end position="104"/>
    </location>
</feature>
<accession>A0ABS4EB31</accession>
<dbReference type="Proteomes" id="UP000767291">
    <property type="component" value="Unassembled WGS sequence"/>
</dbReference>
<comment type="caution">
    <text evidence="2">The sequence shown here is derived from an EMBL/GenBank/DDBJ whole genome shotgun (WGS) entry which is preliminary data.</text>
</comment>
<sequence>MKIKKIKDERVLQLNNKIQSEAYFVVLFLLASSVFIKVYVMDMSFSQYGFELGIILLSTAYITVRSMFVGYSFMDTSKSGKVSAILALSLFISIINGIRNYSLYGHKYTGIFDGHFIAVLLFTFISQAVFISVVFTILYWLNRIGQQRIEKKLNEEDE</sequence>
<gene>
    <name evidence="2" type="ORF">J2Z43_001533</name>
</gene>
<dbReference type="RefSeq" id="WP_209456600.1">
    <property type="nucleotide sequence ID" value="NZ_BAAACS010000002.1"/>
</dbReference>
<evidence type="ECO:0000313" key="2">
    <source>
        <dbReference type="EMBL" id="MBP1855140.1"/>
    </source>
</evidence>
<dbReference type="InterPro" id="IPR046664">
    <property type="entry name" value="DUF6773"/>
</dbReference>
<organism evidence="2 3">
    <name type="scientific">Metaclostridioides mangenotii</name>
    <dbReference type="NCBI Taxonomy" id="1540"/>
    <lineage>
        <taxon>Bacteria</taxon>
        <taxon>Bacillati</taxon>
        <taxon>Bacillota</taxon>
        <taxon>Clostridia</taxon>
        <taxon>Peptostreptococcales</taxon>
        <taxon>Peptostreptococcaceae</taxon>
        <taxon>Metaclostridioides</taxon>
    </lineage>
</organism>
<feature type="transmembrane region" description="Helical" evidence="1">
    <location>
        <begin position="116"/>
        <end position="141"/>
    </location>
</feature>
<proteinExistence type="predicted"/>
<evidence type="ECO:0000256" key="1">
    <source>
        <dbReference type="SAM" id="Phobius"/>
    </source>
</evidence>
<feature type="transmembrane region" description="Helical" evidence="1">
    <location>
        <begin position="52"/>
        <end position="73"/>
    </location>
</feature>
<evidence type="ECO:0000313" key="3">
    <source>
        <dbReference type="Proteomes" id="UP000767291"/>
    </source>
</evidence>
<dbReference type="Pfam" id="PF20563">
    <property type="entry name" value="DUF6773"/>
    <property type="match status" value="1"/>
</dbReference>